<name>A0ABT9CCL3_9BACL</name>
<sequence>MKHNIDSAGGSPLSPEPKRSFRYQGLEGPSGLGGWLVLVQISLYLNTLTLLASLVSSVTMMNSDVWVKLTDDSSSFYHPLWQPFYVFVMVHAVLQLALMIWILVDLYRKKTRTRVLIITFLMLTVLWGLIDTILINQIDLGRAMDDGKSFQYLFRALLYCLVWVPYLLRSKRVRNTFVR</sequence>
<keyword evidence="1" id="KW-0812">Transmembrane</keyword>
<evidence type="ECO:0000256" key="1">
    <source>
        <dbReference type="SAM" id="Phobius"/>
    </source>
</evidence>
<keyword evidence="1" id="KW-1133">Transmembrane helix</keyword>
<keyword evidence="1" id="KW-0472">Membrane</keyword>
<dbReference type="Pfam" id="PF10754">
    <property type="entry name" value="DUF2569"/>
    <property type="match status" value="1"/>
</dbReference>
<dbReference type="InterPro" id="IPR019690">
    <property type="entry name" value="DUF2569"/>
</dbReference>
<feature type="transmembrane region" description="Helical" evidence="1">
    <location>
        <begin position="84"/>
        <end position="104"/>
    </location>
</feature>
<dbReference type="Proteomes" id="UP001240171">
    <property type="component" value="Unassembled WGS sequence"/>
</dbReference>
<reference evidence="2 3" key="1">
    <citation type="submission" date="2023-07" db="EMBL/GenBank/DDBJ databases">
        <title>Paenibacillus sp. JX-17 nov. isolated from soil.</title>
        <authorList>
            <person name="Wan Y."/>
            <person name="Liu B."/>
        </authorList>
    </citation>
    <scope>NUCLEOTIDE SEQUENCE [LARGE SCALE GENOMIC DNA]</scope>
    <source>
        <strain evidence="2 3">JX-17</strain>
    </source>
</reference>
<gene>
    <name evidence="2" type="ORF">Q5741_11325</name>
</gene>
<protein>
    <submittedName>
        <fullName evidence="2">DUF2569 domain-containing protein</fullName>
    </submittedName>
</protein>
<keyword evidence="3" id="KW-1185">Reference proteome</keyword>
<evidence type="ECO:0000313" key="2">
    <source>
        <dbReference type="EMBL" id="MDO7907007.1"/>
    </source>
</evidence>
<proteinExistence type="predicted"/>
<dbReference type="RefSeq" id="WP_305024207.1">
    <property type="nucleotide sequence ID" value="NZ_JAUQTB010000005.1"/>
</dbReference>
<organism evidence="2 3">
    <name type="scientific">Paenibacillus lacisoli</name>
    <dbReference type="NCBI Taxonomy" id="3064525"/>
    <lineage>
        <taxon>Bacteria</taxon>
        <taxon>Bacillati</taxon>
        <taxon>Bacillota</taxon>
        <taxon>Bacilli</taxon>
        <taxon>Bacillales</taxon>
        <taxon>Paenibacillaceae</taxon>
        <taxon>Paenibacillus</taxon>
    </lineage>
</organism>
<dbReference type="EMBL" id="JAUQTB010000005">
    <property type="protein sequence ID" value="MDO7907007.1"/>
    <property type="molecule type" value="Genomic_DNA"/>
</dbReference>
<feature type="transmembrane region" description="Helical" evidence="1">
    <location>
        <begin position="150"/>
        <end position="168"/>
    </location>
</feature>
<comment type="caution">
    <text evidence="2">The sequence shown here is derived from an EMBL/GenBank/DDBJ whole genome shotgun (WGS) entry which is preliminary data.</text>
</comment>
<accession>A0ABT9CCL3</accession>
<evidence type="ECO:0000313" key="3">
    <source>
        <dbReference type="Proteomes" id="UP001240171"/>
    </source>
</evidence>
<feature type="transmembrane region" description="Helical" evidence="1">
    <location>
        <begin position="116"/>
        <end position="138"/>
    </location>
</feature>
<feature type="transmembrane region" description="Helical" evidence="1">
    <location>
        <begin position="32"/>
        <end position="55"/>
    </location>
</feature>